<reference evidence="1" key="1">
    <citation type="submission" date="2023-05" db="EMBL/GenBank/DDBJ databases">
        <title>Nepenthes gracilis genome sequencing.</title>
        <authorList>
            <person name="Fukushima K."/>
        </authorList>
    </citation>
    <scope>NUCLEOTIDE SEQUENCE</scope>
    <source>
        <strain evidence="1">SING2019-196</strain>
    </source>
</reference>
<comment type="caution">
    <text evidence="1">The sequence shown here is derived from an EMBL/GenBank/DDBJ whole genome shotgun (WGS) entry which is preliminary data.</text>
</comment>
<proteinExistence type="predicted"/>
<protein>
    <submittedName>
        <fullName evidence="1">Uncharacterized protein</fullName>
    </submittedName>
</protein>
<evidence type="ECO:0000313" key="1">
    <source>
        <dbReference type="EMBL" id="GMH00962.1"/>
    </source>
</evidence>
<accession>A0AAD3RX95</accession>
<dbReference type="AlphaFoldDB" id="A0AAD3RX95"/>
<keyword evidence="2" id="KW-1185">Reference proteome</keyword>
<dbReference type="Proteomes" id="UP001279734">
    <property type="component" value="Unassembled WGS sequence"/>
</dbReference>
<name>A0AAD3RX95_NEPGR</name>
<organism evidence="1 2">
    <name type="scientific">Nepenthes gracilis</name>
    <name type="common">Slender pitcher plant</name>
    <dbReference type="NCBI Taxonomy" id="150966"/>
    <lineage>
        <taxon>Eukaryota</taxon>
        <taxon>Viridiplantae</taxon>
        <taxon>Streptophyta</taxon>
        <taxon>Embryophyta</taxon>
        <taxon>Tracheophyta</taxon>
        <taxon>Spermatophyta</taxon>
        <taxon>Magnoliopsida</taxon>
        <taxon>eudicotyledons</taxon>
        <taxon>Gunneridae</taxon>
        <taxon>Pentapetalae</taxon>
        <taxon>Caryophyllales</taxon>
        <taxon>Nepenthaceae</taxon>
        <taxon>Nepenthes</taxon>
    </lineage>
</organism>
<gene>
    <name evidence="1" type="ORF">Nepgr_002801</name>
</gene>
<sequence length="96" mass="10277">MLFFDAASYQLDVVLFAANPLLQITDGGSLVCLSAAVPTEDVIMNNNGSSGSGKGEDHDVVVDRSFCRDGLFAWIVRLNAILMQFGSFPSISIVGY</sequence>
<dbReference type="EMBL" id="BSYO01000002">
    <property type="protein sequence ID" value="GMH00962.1"/>
    <property type="molecule type" value="Genomic_DNA"/>
</dbReference>
<evidence type="ECO:0000313" key="2">
    <source>
        <dbReference type="Proteomes" id="UP001279734"/>
    </source>
</evidence>